<evidence type="ECO:0000256" key="3">
    <source>
        <dbReference type="ARBA" id="ARBA00022525"/>
    </source>
</evidence>
<keyword evidence="6" id="KW-0378">Hydrolase</keyword>
<keyword evidence="11" id="KW-1185">Reference proteome</keyword>
<dbReference type="Pfam" id="PF00413">
    <property type="entry name" value="Peptidase_M10"/>
    <property type="match status" value="1"/>
</dbReference>
<dbReference type="GO" id="GO:0004222">
    <property type="term" value="F:metalloendopeptidase activity"/>
    <property type="evidence" value="ECO:0007669"/>
    <property type="project" value="InterPro"/>
</dbReference>
<organism evidence="10 11">
    <name type="scientific">Albimonas pacifica</name>
    <dbReference type="NCBI Taxonomy" id="1114924"/>
    <lineage>
        <taxon>Bacteria</taxon>
        <taxon>Pseudomonadati</taxon>
        <taxon>Pseudomonadota</taxon>
        <taxon>Alphaproteobacteria</taxon>
        <taxon>Rhodobacterales</taxon>
        <taxon>Paracoccaceae</taxon>
        <taxon>Albimonas</taxon>
    </lineage>
</organism>
<reference evidence="10 11" key="1">
    <citation type="submission" date="2016-10" db="EMBL/GenBank/DDBJ databases">
        <authorList>
            <person name="de Groot N.N."/>
        </authorList>
    </citation>
    <scope>NUCLEOTIDE SEQUENCE [LARGE SCALE GENOMIC DNA]</scope>
    <source>
        <strain evidence="10 11">CGMCC 1.11030</strain>
    </source>
</reference>
<feature type="region of interest" description="Disordered" evidence="8">
    <location>
        <begin position="175"/>
        <end position="196"/>
    </location>
</feature>
<evidence type="ECO:0000259" key="9">
    <source>
        <dbReference type="SMART" id="SM00235"/>
    </source>
</evidence>
<dbReference type="SUPFAM" id="SSF55486">
    <property type="entry name" value="Metalloproteases ('zincins'), catalytic domain"/>
    <property type="match status" value="1"/>
</dbReference>
<feature type="domain" description="Peptidase metallopeptidase" evidence="9">
    <location>
        <begin position="7"/>
        <end position="177"/>
    </location>
</feature>
<evidence type="ECO:0000313" key="10">
    <source>
        <dbReference type="EMBL" id="SFH68858.1"/>
    </source>
</evidence>
<dbReference type="PROSITE" id="PS00330">
    <property type="entry name" value="HEMOLYSIN_CALCIUM"/>
    <property type="match status" value="3"/>
</dbReference>
<keyword evidence="5" id="KW-0479">Metal-binding</keyword>
<feature type="region of interest" description="Disordered" evidence="8">
    <location>
        <begin position="248"/>
        <end position="286"/>
    </location>
</feature>
<keyword evidence="4" id="KW-0645">Protease</keyword>
<evidence type="ECO:0000256" key="2">
    <source>
        <dbReference type="ARBA" id="ARBA00009490"/>
    </source>
</evidence>
<evidence type="ECO:0000256" key="8">
    <source>
        <dbReference type="SAM" id="MobiDB-lite"/>
    </source>
</evidence>
<protein>
    <submittedName>
        <fullName evidence="10">Hemolysin-type calcium-binding repeat-containing protein</fullName>
    </submittedName>
</protein>
<evidence type="ECO:0000313" key="11">
    <source>
        <dbReference type="Proteomes" id="UP000199377"/>
    </source>
</evidence>
<dbReference type="InterPro" id="IPR021190">
    <property type="entry name" value="Pept_M10A"/>
</dbReference>
<dbReference type="PANTHER" id="PTHR38340:SF1">
    <property type="entry name" value="S-LAYER PROTEIN"/>
    <property type="match status" value="1"/>
</dbReference>
<dbReference type="PRINTS" id="PR00138">
    <property type="entry name" value="MATRIXIN"/>
</dbReference>
<dbReference type="InterPro" id="IPR018511">
    <property type="entry name" value="Hemolysin-typ_Ca-bd_CS"/>
</dbReference>
<dbReference type="InterPro" id="IPR006026">
    <property type="entry name" value="Peptidase_Metallo"/>
</dbReference>
<dbReference type="SUPFAM" id="SSF51120">
    <property type="entry name" value="beta-Roll"/>
    <property type="match status" value="2"/>
</dbReference>
<evidence type="ECO:0000256" key="7">
    <source>
        <dbReference type="ARBA" id="ARBA00022833"/>
    </source>
</evidence>
<dbReference type="GO" id="GO:0031012">
    <property type="term" value="C:extracellular matrix"/>
    <property type="evidence" value="ECO:0007669"/>
    <property type="project" value="InterPro"/>
</dbReference>
<feature type="compositionally biased region" description="Basic and acidic residues" evidence="8">
    <location>
        <begin position="186"/>
        <end position="196"/>
    </location>
</feature>
<evidence type="ECO:0000256" key="6">
    <source>
        <dbReference type="ARBA" id="ARBA00022801"/>
    </source>
</evidence>
<dbReference type="InterPro" id="IPR011049">
    <property type="entry name" value="Serralysin-like_metalloprot_C"/>
</dbReference>
<evidence type="ECO:0000256" key="4">
    <source>
        <dbReference type="ARBA" id="ARBA00022670"/>
    </source>
</evidence>
<accession>A0A1I3C2M4</accession>
<dbReference type="GO" id="GO:0005576">
    <property type="term" value="C:extracellular region"/>
    <property type="evidence" value="ECO:0007669"/>
    <property type="project" value="UniProtKB-SubCell"/>
</dbReference>
<dbReference type="SMART" id="SM00235">
    <property type="entry name" value="ZnMc"/>
    <property type="match status" value="1"/>
</dbReference>
<evidence type="ECO:0000256" key="1">
    <source>
        <dbReference type="ARBA" id="ARBA00004613"/>
    </source>
</evidence>
<evidence type="ECO:0000256" key="5">
    <source>
        <dbReference type="ARBA" id="ARBA00022723"/>
    </source>
</evidence>
<dbReference type="GO" id="GO:0006508">
    <property type="term" value="P:proteolysis"/>
    <property type="evidence" value="ECO:0007669"/>
    <property type="project" value="UniProtKB-KW"/>
</dbReference>
<dbReference type="Pfam" id="PF00353">
    <property type="entry name" value="HemolysinCabind"/>
    <property type="match status" value="2"/>
</dbReference>
<dbReference type="InterPro" id="IPR001818">
    <property type="entry name" value="Pept_M10_metallopeptidase"/>
</dbReference>
<proteinExistence type="inferred from homology"/>
<comment type="subcellular location">
    <subcellularLocation>
        <location evidence="1">Secreted</location>
    </subcellularLocation>
</comment>
<dbReference type="GO" id="GO:0008270">
    <property type="term" value="F:zinc ion binding"/>
    <property type="evidence" value="ECO:0007669"/>
    <property type="project" value="InterPro"/>
</dbReference>
<dbReference type="RefSeq" id="WP_092857524.1">
    <property type="nucleotide sequence ID" value="NZ_FOQH01000001.1"/>
</dbReference>
<dbReference type="InterPro" id="IPR050557">
    <property type="entry name" value="RTX_toxin/Mannuronan_C5-epim"/>
</dbReference>
<dbReference type="InterPro" id="IPR024079">
    <property type="entry name" value="MetalloPept_cat_dom_sf"/>
</dbReference>
<dbReference type="Gene3D" id="3.40.390.10">
    <property type="entry name" value="Collagenase (Catalytic Domain)"/>
    <property type="match status" value="1"/>
</dbReference>
<dbReference type="PANTHER" id="PTHR38340">
    <property type="entry name" value="S-LAYER PROTEIN"/>
    <property type="match status" value="1"/>
</dbReference>
<dbReference type="PRINTS" id="PR00313">
    <property type="entry name" value="CABNDNGRPT"/>
</dbReference>
<keyword evidence="7" id="KW-0862">Zinc</keyword>
<dbReference type="Proteomes" id="UP000199377">
    <property type="component" value="Unassembled WGS sequence"/>
</dbReference>
<gene>
    <name evidence="10" type="ORF">SAMN05216258_101533</name>
</gene>
<feature type="compositionally biased region" description="Basic and acidic residues" evidence="8">
    <location>
        <begin position="256"/>
        <end position="286"/>
    </location>
</feature>
<comment type="similarity">
    <text evidence="2">Belongs to the peptidase M10B family.</text>
</comment>
<dbReference type="GO" id="GO:0005509">
    <property type="term" value="F:calcium ion binding"/>
    <property type="evidence" value="ECO:0007669"/>
    <property type="project" value="InterPro"/>
</dbReference>
<sequence length="366" mass="36896">MPRIDVHASKWSGLPHGTPGGTVTWSFAAPNGFNDFAAPLTDPGLQALAARAFAAWAAVADVRFAFAGDDAALIEIGWSALDGPGGTLAETLSSRRGGEQLRAAVRLDAAERWNLDPAHDPLGSQEVNAYAILAHEIGHALGLGHDPRAGSLMNAFAGAALDLTLRDAIRAAALYGPSPDPGGPGDDLRAGDGGADRLRGGGGDDLLAGLGGGDRLQGGAGADDLRGGPGADLLGGGLGRDRLAGGAGADRLAGGRGDDALDGEAGRDRLAGGGGDDRLRGGDGRDRLLGGGGADLFVLDEAEGRRDAVADFTPGEDRIEVLSGADGFAGLRLRERPDGALIRDGDARLLLEGVEASALDAGDFLF</sequence>
<dbReference type="InterPro" id="IPR001343">
    <property type="entry name" value="Hemolysn_Ca-bd"/>
</dbReference>
<dbReference type="STRING" id="1114924.SAMN05216258_101533"/>
<dbReference type="OrthoDB" id="9783144at2"/>
<keyword evidence="3" id="KW-0964">Secreted</keyword>
<name>A0A1I3C2M4_9RHOB</name>
<dbReference type="Gene3D" id="2.150.10.10">
    <property type="entry name" value="Serralysin-like metalloprotease, C-terminal"/>
    <property type="match status" value="2"/>
</dbReference>
<dbReference type="EMBL" id="FOQH01000001">
    <property type="protein sequence ID" value="SFH68858.1"/>
    <property type="molecule type" value="Genomic_DNA"/>
</dbReference>
<dbReference type="AlphaFoldDB" id="A0A1I3C2M4"/>